<accession>A0A086A1G6</accession>
<keyword evidence="2" id="KW-1185">Reference proteome</keyword>
<organism evidence="1 2">
    <name type="scientific">Chryseobacterium soli</name>
    <dbReference type="NCBI Taxonomy" id="445961"/>
    <lineage>
        <taxon>Bacteria</taxon>
        <taxon>Pseudomonadati</taxon>
        <taxon>Bacteroidota</taxon>
        <taxon>Flavobacteriia</taxon>
        <taxon>Flavobacteriales</taxon>
        <taxon>Weeksellaceae</taxon>
        <taxon>Chryseobacterium group</taxon>
        <taxon>Chryseobacterium</taxon>
    </lineage>
</organism>
<dbReference type="AlphaFoldDB" id="A0A086A1G6"/>
<comment type="caution">
    <text evidence="1">The sequence shown here is derived from an EMBL/GenBank/DDBJ whole genome shotgun (WGS) entry which is preliminary data.</text>
</comment>
<evidence type="ECO:0000313" key="2">
    <source>
        <dbReference type="Proteomes" id="UP000028705"/>
    </source>
</evidence>
<dbReference type="RefSeq" id="WP_034714526.1">
    <property type="nucleotide sequence ID" value="NZ_JPRH01000010.1"/>
</dbReference>
<dbReference type="EMBL" id="JPRH01000010">
    <property type="protein sequence ID" value="KFF10530.1"/>
    <property type="molecule type" value="Genomic_DNA"/>
</dbReference>
<protein>
    <submittedName>
        <fullName evidence="1">Uncharacterized protein</fullName>
    </submittedName>
</protein>
<dbReference type="Pfam" id="PF19654">
    <property type="entry name" value="DUF6157"/>
    <property type="match status" value="1"/>
</dbReference>
<dbReference type="eggNOG" id="ENOG5032T97">
    <property type="taxonomic scope" value="Bacteria"/>
</dbReference>
<dbReference type="OrthoDB" id="2361182at2"/>
<sequence>MKHTTNYTDTFIEVAEDCPVSKAQIPPEKGIKTLADFQYEKIIKNPYIFSSDDIIFEWYAIKNDITETEKQEEWEKFFSKGQACLRTSPLAKRYGFGIHHNSGGKVAVFPVESEEYQKFMENSSITKVKAMRSKRK</sequence>
<name>A0A086A1G6_9FLAO</name>
<dbReference type="STRING" id="445961.IW15_19515"/>
<gene>
    <name evidence="1" type="ORF">IW15_19515</name>
</gene>
<proteinExistence type="predicted"/>
<reference evidence="1 2" key="1">
    <citation type="submission" date="2014-07" db="EMBL/GenBank/DDBJ databases">
        <title>Genome of Chryseobacterium soli DSM 19298.</title>
        <authorList>
            <person name="Stropko S.J."/>
            <person name="Pipes S.E."/>
            <person name="Newman J."/>
        </authorList>
    </citation>
    <scope>NUCLEOTIDE SEQUENCE [LARGE SCALE GENOMIC DNA]</scope>
    <source>
        <strain evidence="1 2">DSM 19298</strain>
    </source>
</reference>
<dbReference type="Proteomes" id="UP000028705">
    <property type="component" value="Unassembled WGS sequence"/>
</dbReference>
<evidence type="ECO:0000313" key="1">
    <source>
        <dbReference type="EMBL" id="KFF10530.1"/>
    </source>
</evidence>
<dbReference type="InterPro" id="IPR046155">
    <property type="entry name" value="DUF6157"/>
</dbReference>